<keyword evidence="13 21" id="KW-0418">Kinase</keyword>
<evidence type="ECO:0000256" key="21">
    <source>
        <dbReference type="RuleBase" id="RU363065"/>
    </source>
</evidence>
<keyword evidence="16 21" id="KW-1133">Transmembrane helix</keyword>
<keyword evidence="7" id="KW-0444">Lipid biosynthesis</keyword>
<keyword evidence="9 21" id="KW-0808">Transferase</keyword>
<evidence type="ECO:0000256" key="8">
    <source>
        <dbReference type="ARBA" id="ARBA00022519"/>
    </source>
</evidence>
<comment type="subcellular location">
    <subcellularLocation>
        <location evidence="2 21">Cell inner membrane</location>
        <topology evidence="2 21">Multi-pass membrane protein</topology>
    </subcellularLocation>
</comment>
<dbReference type="Proteomes" id="UP001515683">
    <property type="component" value="Unassembled WGS sequence"/>
</dbReference>
<keyword evidence="18 21" id="KW-0472">Membrane</keyword>
<keyword evidence="6" id="KW-1003">Cell membrane</keyword>
<dbReference type="Gene3D" id="1.10.287.3610">
    <property type="match status" value="1"/>
</dbReference>
<gene>
    <name evidence="22" type="ORF">F3J40_14450</name>
</gene>
<dbReference type="PANTHER" id="PTHR34299:SF1">
    <property type="entry name" value="DIACYLGLYCEROL KINASE"/>
    <property type="match status" value="1"/>
</dbReference>
<evidence type="ECO:0000256" key="6">
    <source>
        <dbReference type="ARBA" id="ARBA00022475"/>
    </source>
</evidence>
<evidence type="ECO:0000256" key="9">
    <source>
        <dbReference type="ARBA" id="ARBA00022679"/>
    </source>
</evidence>
<evidence type="ECO:0000256" key="7">
    <source>
        <dbReference type="ARBA" id="ARBA00022516"/>
    </source>
</evidence>
<evidence type="ECO:0000256" key="17">
    <source>
        <dbReference type="ARBA" id="ARBA00023098"/>
    </source>
</evidence>
<evidence type="ECO:0000256" key="5">
    <source>
        <dbReference type="ARBA" id="ARBA00017575"/>
    </source>
</evidence>
<dbReference type="InterPro" id="IPR036945">
    <property type="entry name" value="DAGK_sf"/>
</dbReference>
<evidence type="ECO:0000256" key="10">
    <source>
        <dbReference type="ARBA" id="ARBA00022692"/>
    </source>
</evidence>
<evidence type="ECO:0000256" key="19">
    <source>
        <dbReference type="ARBA" id="ARBA00023209"/>
    </source>
</evidence>
<keyword evidence="14 21" id="KW-0067">ATP-binding</keyword>
<keyword evidence="8 21" id="KW-0997">Cell inner membrane</keyword>
<reference evidence="22 23" key="1">
    <citation type="journal article" date="2019" name="bioRxiv">
        <title>Bacteria contribute to plant secondary compound degradation in a generalist herbivore system.</title>
        <authorList>
            <person name="Francoeur C.B."/>
            <person name="Khadempour L."/>
            <person name="Moreira-Soto R.D."/>
            <person name="Gotting K."/>
            <person name="Book A.J."/>
            <person name="Pinto-Tomas A.A."/>
            <person name="Keefover-Ring K."/>
            <person name="Currie C.R."/>
        </authorList>
    </citation>
    <scope>NUCLEOTIDE SEQUENCE [LARGE SCALE GENOMIC DNA]</scope>
    <source>
        <strain evidence="22">Acro-835</strain>
    </source>
</reference>
<protein>
    <recommendedName>
        <fullName evidence="5 21">Diacylglycerol kinase</fullName>
        <ecNumber evidence="4 21">2.7.1.107</ecNumber>
    </recommendedName>
</protein>
<evidence type="ECO:0000256" key="11">
    <source>
        <dbReference type="ARBA" id="ARBA00022723"/>
    </source>
</evidence>
<dbReference type="InterPro" id="IPR033718">
    <property type="entry name" value="DAGK_prok"/>
</dbReference>
<evidence type="ECO:0000256" key="4">
    <source>
        <dbReference type="ARBA" id="ARBA00012133"/>
    </source>
</evidence>
<evidence type="ECO:0000256" key="20">
    <source>
        <dbReference type="ARBA" id="ARBA00023264"/>
    </source>
</evidence>
<evidence type="ECO:0000256" key="3">
    <source>
        <dbReference type="ARBA" id="ARBA00005967"/>
    </source>
</evidence>
<keyword evidence="11" id="KW-0479">Metal-binding</keyword>
<evidence type="ECO:0000256" key="16">
    <source>
        <dbReference type="ARBA" id="ARBA00022989"/>
    </source>
</evidence>
<evidence type="ECO:0000256" key="13">
    <source>
        <dbReference type="ARBA" id="ARBA00022777"/>
    </source>
</evidence>
<dbReference type="PANTHER" id="PTHR34299">
    <property type="entry name" value="DIACYLGLYCEROL KINASE"/>
    <property type="match status" value="1"/>
</dbReference>
<keyword evidence="10 21" id="KW-0812">Transmembrane</keyword>
<keyword evidence="15" id="KW-0460">Magnesium</keyword>
<dbReference type="InterPro" id="IPR000829">
    <property type="entry name" value="DAGK"/>
</dbReference>
<feature type="transmembrane region" description="Helical" evidence="21">
    <location>
        <begin position="58"/>
        <end position="80"/>
    </location>
</feature>
<dbReference type="CDD" id="cd14264">
    <property type="entry name" value="DAGK_IM"/>
    <property type="match status" value="1"/>
</dbReference>
<comment type="caution">
    <text evidence="22">The sequence shown here is derived from an EMBL/GenBank/DDBJ whole genome shotgun (WGS) entry which is preliminary data.</text>
</comment>
<organism evidence="22 23">
    <name type="scientific">Candidatus Pantoea multigeneris</name>
    <dbReference type="NCBI Taxonomy" id="2608357"/>
    <lineage>
        <taxon>Bacteria</taxon>
        <taxon>Pseudomonadati</taxon>
        <taxon>Pseudomonadota</taxon>
        <taxon>Gammaproteobacteria</taxon>
        <taxon>Enterobacterales</taxon>
        <taxon>Erwiniaceae</taxon>
        <taxon>Pantoea</taxon>
    </lineage>
</organism>
<dbReference type="RefSeq" id="WP_017347269.1">
    <property type="nucleotide sequence ID" value="NZ_VWXF01000005.1"/>
</dbReference>
<keyword evidence="19" id="KW-0594">Phospholipid biosynthesis</keyword>
<keyword evidence="12 21" id="KW-0547">Nucleotide-binding</keyword>
<dbReference type="Pfam" id="PF01219">
    <property type="entry name" value="DAGK_prokar"/>
    <property type="match status" value="1"/>
</dbReference>
<comment type="similarity">
    <text evidence="3 21">Belongs to the bacterial diacylglycerol kinase family.</text>
</comment>
<evidence type="ECO:0000256" key="1">
    <source>
        <dbReference type="ARBA" id="ARBA00001946"/>
    </source>
</evidence>
<keyword evidence="23" id="KW-1185">Reference proteome</keyword>
<name>A0ABX0RHS6_9GAMM</name>
<dbReference type="EMBL" id="VWXF01000005">
    <property type="protein sequence ID" value="NIF22795.1"/>
    <property type="molecule type" value="Genomic_DNA"/>
</dbReference>
<evidence type="ECO:0000256" key="12">
    <source>
        <dbReference type="ARBA" id="ARBA00022741"/>
    </source>
</evidence>
<keyword evidence="20 21" id="KW-1208">Phospholipid metabolism</keyword>
<comment type="cofactor">
    <cofactor evidence="1">
        <name>Mg(2+)</name>
        <dbReference type="ChEBI" id="CHEBI:18420"/>
    </cofactor>
</comment>
<accession>A0ABX0RHS6</accession>
<comment type="catalytic activity">
    <reaction evidence="21">
        <text>a 1,2-diacyl-sn-glycerol + ATP = a 1,2-diacyl-sn-glycero-3-phosphate + ADP + H(+)</text>
        <dbReference type="Rhea" id="RHEA:10272"/>
        <dbReference type="ChEBI" id="CHEBI:15378"/>
        <dbReference type="ChEBI" id="CHEBI:17815"/>
        <dbReference type="ChEBI" id="CHEBI:30616"/>
        <dbReference type="ChEBI" id="CHEBI:58608"/>
        <dbReference type="ChEBI" id="CHEBI:456216"/>
        <dbReference type="EC" id="2.7.1.107"/>
    </reaction>
</comment>
<evidence type="ECO:0000313" key="22">
    <source>
        <dbReference type="EMBL" id="NIF22795.1"/>
    </source>
</evidence>
<dbReference type="EC" id="2.7.1.107" evidence="4 21"/>
<evidence type="ECO:0000256" key="18">
    <source>
        <dbReference type="ARBA" id="ARBA00023136"/>
    </source>
</evidence>
<proteinExistence type="inferred from homology"/>
<sequence>MANTSTGLIRILRAARYSWQGLNAAWRHEAAFRQESIVAIIAIIITFWLDVDRVSRILLIGSVVLVVIMEIINSAIEAVVDRVSEEQHPLAGRAKDLGSAAVLVSILLAVFVWVMLLWR</sequence>
<dbReference type="GO" id="GO:0016301">
    <property type="term" value="F:kinase activity"/>
    <property type="evidence" value="ECO:0007669"/>
    <property type="project" value="UniProtKB-KW"/>
</dbReference>
<comment type="caution">
    <text evidence="21">Lacks conserved residue(s) required for the propagation of feature annotation.</text>
</comment>
<keyword evidence="17 21" id="KW-0443">Lipid metabolism</keyword>
<evidence type="ECO:0000256" key="15">
    <source>
        <dbReference type="ARBA" id="ARBA00022842"/>
    </source>
</evidence>
<evidence type="ECO:0000313" key="23">
    <source>
        <dbReference type="Proteomes" id="UP001515683"/>
    </source>
</evidence>
<feature type="transmembrane region" description="Helical" evidence="21">
    <location>
        <begin position="100"/>
        <end position="118"/>
    </location>
</feature>
<evidence type="ECO:0000256" key="14">
    <source>
        <dbReference type="ARBA" id="ARBA00022840"/>
    </source>
</evidence>
<evidence type="ECO:0000256" key="2">
    <source>
        <dbReference type="ARBA" id="ARBA00004429"/>
    </source>
</evidence>
<comment type="function">
    <text evidence="21">Catalyzes the ATP-dependent phosphorylation of sn-l,2-diacylglycerol (DAG) to phosphatidic acid. Involved in the recycling of diacylglycerol produced as a by-product during membrane-derived oligosaccharide (MDO) biosynthesis.</text>
</comment>
<dbReference type="PROSITE" id="PS01069">
    <property type="entry name" value="DAGK_PROKAR"/>
    <property type="match status" value="1"/>
</dbReference>